<dbReference type="RefSeq" id="XP_024710662.1">
    <property type="nucleotide sequence ID" value="XM_024854336.1"/>
</dbReference>
<name>A0A2I2GR49_9EURO</name>
<organism evidence="1 2">
    <name type="scientific">Aspergillus steynii IBT 23096</name>
    <dbReference type="NCBI Taxonomy" id="1392250"/>
    <lineage>
        <taxon>Eukaryota</taxon>
        <taxon>Fungi</taxon>
        <taxon>Dikarya</taxon>
        <taxon>Ascomycota</taxon>
        <taxon>Pezizomycotina</taxon>
        <taxon>Eurotiomycetes</taxon>
        <taxon>Eurotiomycetidae</taxon>
        <taxon>Eurotiales</taxon>
        <taxon>Aspergillaceae</taxon>
        <taxon>Aspergillus</taxon>
        <taxon>Aspergillus subgen. Circumdati</taxon>
    </lineage>
</organism>
<dbReference type="GeneID" id="36562042"/>
<dbReference type="OrthoDB" id="5275938at2759"/>
<evidence type="ECO:0000313" key="2">
    <source>
        <dbReference type="Proteomes" id="UP000234275"/>
    </source>
</evidence>
<dbReference type="VEuPathDB" id="FungiDB:P170DRAFT_505962"/>
<comment type="caution">
    <text evidence="1">The sequence shown here is derived from an EMBL/GenBank/DDBJ whole genome shotgun (WGS) entry which is preliminary data.</text>
</comment>
<evidence type="ECO:0000313" key="1">
    <source>
        <dbReference type="EMBL" id="PLB55360.1"/>
    </source>
</evidence>
<keyword evidence="2" id="KW-1185">Reference proteome</keyword>
<dbReference type="AlphaFoldDB" id="A0A2I2GR49"/>
<protein>
    <recommendedName>
        <fullName evidence="3">BTB domain-containing protein</fullName>
    </recommendedName>
</protein>
<sequence>MDPSFYVIDPEGDLLLYVEECLGQLHVSVFRTTETYTPLSTPRTLLANEGLSDDIANTVMFSSDAPEMQFDPSSLLGLQQDDGVRVFKLRVLISSKHLTLVSKFFRTKLEAMLDLGESDILPSCANEVDALLVLLDVLHCQTRKVPRFLAPDMLFMVAVLADHYRCIEAVEAFSEVWIENLKKEVPTGYTADLTKWIFIAWIFRDQNLFELTTGIAVRESIGPLSDLPTPMIPGSLLRTIEKSRQDSIGYIIQIIYRRLETLVHHGCCDDCDRLIAGTLVRQLQMHQLYPRPTAPFHGYNVDLLVRFINTIPEPRCNVLIHPVNGCLSNCVLLPELDHVFFDTLENNMTGMTATEFPLRVE</sequence>
<reference evidence="1 2" key="1">
    <citation type="submission" date="2016-12" db="EMBL/GenBank/DDBJ databases">
        <title>The genomes of Aspergillus section Nigri reveals drivers in fungal speciation.</title>
        <authorList>
            <consortium name="DOE Joint Genome Institute"/>
            <person name="Vesth T.C."/>
            <person name="Nybo J."/>
            <person name="Theobald S."/>
            <person name="Brandl J."/>
            <person name="Frisvad J.C."/>
            <person name="Nielsen K.F."/>
            <person name="Lyhne E.K."/>
            <person name="Kogle M.E."/>
            <person name="Kuo A."/>
            <person name="Riley R."/>
            <person name="Clum A."/>
            <person name="Nolan M."/>
            <person name="Lipzen A."/>
            <person name="Salamov A."/>
            <person name="Henrissat B."/>
            <person name="Wiebenga A."/>
            <person name="De Vries R.P."/>
            <person name="Grigoriev I.V."/>
            <person name="Mortensen U.H."/>
            <person name="Andersen M.R."/>
            <person name="Baker S.E."/>
        </authorList>
    </citation>
    <scope>NUCLEOTIDE SEQUENCE [LARGE SCALE GENOMIC DNA]</scope>
    <source>
        <strain evidence="1 2">IBT 23096</strain>
    </source>
</reference>
<proteinExistence type="predicted"/>
<gene>
    <name evidence="1" type="ORF">P170DRAFT_505962</name>
</gene>
<dbReference type="Proteomes" id="UP000234275">
    <property type="component" value="Unassembled WGS sequence"/>
</dbReference>
<evidence type="ECO:0008006" key="3">
    <source>
        <dbReference type="Google" id="ProtNLM"/>
    </source>
</evidence>
<dbReference type="STRING" id="1392250.A0A2I2GR49"/>
<accession>A0A2I2GR49</accession>
<dbReference type="EMBL" id="MSFO01000001">
    <property type="protein sequence ID" value="PLB55360.1"/>
    <property type="molecule type" value="Genomic_DNA"/>
</dbReference>